<dbReference type="SUPFAM" id="SSF48508">
    <property type="entry name" value="Nuclear receptor ligand-binding domain"/>
    <property type="match status" value="1"/>
</dbReference>
<evidence type="ECO:0000256" key="6">
    <source>
        <dbReference type="ARBA" id="ARBA00023125"/>
    </source>
</evidence>
<gene>
    <name evidence="13" type="ORF">A3Q56_02932</name>
</gene>
<keyword evidence="6 10" id="KW-0238">DNA-binding</keyword>
<dbReference type="OrthoDB" id="6352325at2759"/>
<evidence type="ECO:0000256" key="7">
    <source>
        <dbReference type="ARBA" id="ARBA00023163"/>
    </source>
</evidence>
<dbReference type="GO" id="GO:0030154">
    <property type="term" value="P:cell differentiation"/>
    <property type="evidence" value="ECO:0007669"/>
    <property type="project" value="TreeGrafter"/>
</dbReference>
<dbReference type="InterPro" id="IPR013088">
    <property type="entry name" value="Znf_NHR/GATA"/>
</dbReference>
<evidence type="ECO:0000256" key="8">
    <source>
        <dbReference type="ARBA" id="ARBA00023170"/>
    </source>
</evidence>
<evidence type="ECO:0000256" key="9">
    <source>
        <dbReference type="ARBA" id="ARBA00023242"/>
    </source>
</evidence>
<dbReference type="Pfam" id="PF00104">
    <property type="entry name" value="Hormone_recep"/>
    <property type="match status" value="1"/>
</dbReference>
<dbReference type="InterPro" id="IPR001628">
    <property type="entry name" value="Znf_hrmn_rcpt"/>
</dbReference>
<dbReference type="GO" id="GO:0045944">
    <property type="term" value="P:positive regulation of transcription by RNA polymerase II"/>
    <property type="evidence" value="ECO:0007669"/>
    <property type="project" value="TreeGrafter"/>
</dbReference>
<dbReference type="Proteomes" id="UP000078046">
    <property type="component" value="Unassembled WGS sequence"/>
</dbReference>
<dbReference type="EMBL" id="LWCA01000310">
    <property type="protein sequence ID" value="OAF69268.1"/>
    <property type="molecule type" value="Genomic_DNA"/>
</dbReference>
<evidence type="ECO:0000256" key="1">
    <source>
        <dbReference type="ARBA" id="ARBA00008092"/>
    </source>
</evidence>
<proteinExistence type="inferred from homology"/>
<dbReference type="PRINTS" id="PR00398">
    <property type="entry name" value="STRDHORMONER"/>
</dbReference>
<reference evidence="13 14" key="1">
    <citation type="submission" date="2016-04" db="EMBL/GenBank/DDBJ databases">
        <title>The genome of Intoshia linei affirms orthonectids as highly simplified spiralians.</title>
        <authorList>
            <person name="Mikhailov K.V."/>
            <person name="Slusarev G.S."/>
            <person name="Nikitin M.A."/>
            <person name="Logacheva M.D."/>
            <person name="Penin A."/>
            <person name="Aleoshin V."/>
            <person name="Panchin Y.V."/>
        </authorList>
    </citation>
    <scope>NUCLEOTIDE SEQUENCE [LARGE SCALE GENOMIC DNA]</scope>
    <source>
        <strain evidence="13">Intl2013</strain>
        <tissue evidence="13">Whole animal</tissue>
    </source>
</reference>
<keyword evidence="9 10" id="KW-0539">Nucleus</keyword>
<evidence type="ECO:0000256" key="10">
    <source>
        <dbReference type="RuleBase" id="RU004334"/>
    </source>
</evidence>
<dbReference type="InterPro" id="IPR001723">
    <property type="entry name" value="Nuclear_hrmn_rcpt"/>
</dbReference>
<keyword evidence="7 10" id="KW-0804">Transcription</keyword>
<comment type="subcellular location">
    <subcellularLocation>
        <location evidence="10">Nucleus</location>
    </subcellularLocation>
</comment>
<dbReference type="Pfam" id="PF00105">
    <property type="entry name" value="zf-C4"/>
    <property type="match status" value="1"/>
</dbReference>
<keyword evidence="14" id="KW-1185">Reference proteome</keyword>
<protein>
    <submittedName>
        <fullName evidence="13">1,25-dihydroxyvitamin D3 receptor</fullName>
    </submittedName>
</protein>
<evidence type="ECO:0000259" key="12">
    <source>
        <dbReference type="PROSITE" id="PS51843"/>
    </source>
</evidence>
<dbReference type="InterPro" id="IPR000536">
    <property type="entry name" value="Nucl_hrmn_rcpt_lig-bd"/>
</dbReference>
<comment type="similarity">
    <text evidence="1">Belongs to the nuclear hormone receptor family. NR1 subfamily.</text>
</comment>
<evidence type="ECO:0000256" key="2">
    <source>
        <dbReference type="ARBA" id="ARBA00022723"/>
    </source>
</evidence>
<keyword evidence="2 10" id="KW-0479">Metal-binding</keyword>
<dbReference type="AlphaFoldDB" id="A0A177B4S2"/>
<organism evidence="13 14">
    <name type="scientific">Intoshia linei</name>
    <dbReference type="NCBI Taxonomy" id="1819745"/>
    <lineage>
        <taxon>Eukaryota</taxon>
        <taxon>Metazoa</taxon>
        <taxon>Spiralia</taxon>
        <taxon>Lophotrochozoa</taxon>
        <taxon>Mesozoa</taxon>
        <taxon>Orthonectida</taxon>
        <taxon>Rhopaluridae</taxon>
        <taxon>Intoshia</taxon>
    </lineage>
</organism>
<dbReference type="PROSITE" id="PS51030">
    <property type="entry name" value="NUCLEAR_REC_DBD_2"/>
    <property type="match status" value="1"/>
</dbReference>
<dbReference type="PANTHER" id="PTHR24082:SF283">
    <property type="entry name" value="NUCLEAR HORMONE RECEPTOR HR96"/>
    <property type="match status" value="1"/>
</dbReference>
<dbReference type="PROSITE" id="PS00031">
    <property type="entry name" value="NUCLEAR_REC_DBD_1"/>
    <property type="match status" value="1"/>
</dbReference>
<evidence type="ECO:0000256" key="3">
    <source>
        <dbReference type="ARBA" id="ARBA00022771"/>
    </source>
</evidence>
<feature type="domain" description="NR LBD" evidence="12">
    <location>
        <begin position="255"/>
        <end position="485"/>
    </location>
</feature>
<dbReference type="PRINTS" id="PR00047">
    <property type="entry name" value="STROIDFINGER"/>
</dbReference>
<dbReference type="GO" id="GO:0008270">
    <property type="term" value="F:zinc ion binding"/>
    <property type="evidence" value="ECO:0007669"/>
    <property type="project" value="UniProtKB-KW"/>
</dbReference>
<evidence type="ECO:0000313" key="13">
    <source>
        <dbReference type="EMBL" id="OAF69268.1"/>
    </source>
</evidence>
<evidence type="ECO:0000259" key="11">
    <source>
        <dbReference type="PROSITE" id="PS51030"/>
    </source>
</evidence>
<dbReference type="SMART" id="SM00430">
    <property type="entry name" value="HOLI"/>
    <property type="match status" value="1"/>
</dbReference>
<sequence>MRCDSAIHHSVVMTTYIEESDRDASSKLVDLSTRSINMSSNFSFKDSINLSDKISKISMSGFKNLDSHNKSDLEFNPNFNQSLPNDLTCHMKSFNDEHAQKMYSSENDSKKKHRTDKNKVCGVCGDRALGYNFDAISCESCKAFFRRNAPKGLESFKCANQDVTQADKCNMDIFNRRFCKRCRLKKCFSIGMRKEYILSEAEKCRKRKKIERNKVNRINKKTTLSKNKITTCPITHDVYIENSALINNVVKLSDDNIKLLTNLQKAYNASIRIPHLATLNIRNASTIADILNISEIGMRRIIEMSKRIPAFRNLTQEDQVILLKGGSLELLIIRGVMSYEREHDHFRDKNDDPVSCSMPIQVLHQIAPEIFQEYIDFVSHILNEIGADICTLLLLLMITLFNPDRPNIVNREAIEIEQIKYTMALRNYVEIMYPSSVSDSMFANFIMKLTDVKNINEKLYKAINNINIENINPLMKEVLEIEFKYSTNQYYKDESLSLKTYPEEFSELDEKYNISQNIETRDNTDMPTYCESSSNLTYPISNQPENSQMEFKYQINPQTVIMDSINANSIKYK</sequence>
<dbReference type="Gene3D" id="3.30.50.10">
    <property type="entry name" value="Erythroid Transcription Factor GATA-1, subunit A"/>
    <property type="match status" value="1"/>
</dbReference>
<keyword evidence="3 10" id="KW-0863">Zinc-finger</keyword>
<accession>A0A177B4S2</accession>
<evidence type="ECO:0000313" key="14">
    <source>
        <dbReference type="Proteomes" id="UP000078046"/>
    </source>
</evidence>
<dbReference type="GO" id="GO:0004879">
    <property type="term" value="F:nuclear receptor activity"/>
    <property type="evidence" value="ECO:0007669"/>
    <property type="project" value="InterPro"/>
</dbReference>
<evidence type="ECO:0000256" key="4">
    <source>
        <dbReference type="ARBA" id="ARBA00022833"/>
    </source>
</evidence>
<dbReference type="InterPro" id="IPR050234">
    <property type="entry name" value="Nuclear_hormone_rcpt_NR1"/>
</dbReference>
<keyword evidence="5 10" id="KW-0805">Transcription regulation</keyword>
<keyword evidence="8 10" id="KW-0675">Receptor</keyword>
<name>A0A177B4S2_9BILA</name>
<dbReference type="GO" id="GO:0005634">
    <property type="term" value="C:nucleus"/>
    <property type="evidence" value="ECO:0007669"/>
    <property type="project" value="UniProtKB-SubCell"/>
</dbReference>
<dbReference type="PANTHER" id="PTHR24082">
    <property type="entry name" value="NUCLEAR HORMONE RECEPTOR"/>
    <property type="match status" value="1"/>
</dbReference>
<dbReference type="PRINTS" id="PR00546">
    <property type="entry name" value="THYROIDHORMR"/>
</dbReference>
<dbReference type="InterPro" id="IPR035500">
    <property type="entry name" value="NHR-like_dom_sf"/>
</dbReference>
<dbReference type="Gene3D" id="1.10.565.10">
    <property type="entry name" value="Retinoid X Receptor"/>
    <property type="match status" value="1"/>
</dbReference>
<dbReference type="SUPFAM" id="SSF57716">
    <property type="entry name" value="Glucocorticoid receptor-like (DNA-binding domain)"/>
    <property type="match status" value="1"/>
</dbReference>
<dbReference type="InterPro" id="IPR001728">
    <property type="entry name" value="ThyrH_rcpt"/>
</dbReference>
<evidence type="ECO:0000256" key="5">
    <source>
        <dbReference type="ARBA" id="ARBA00023015"/>
    </source>
</evidence>
<dbReference type="SMART" id="SM00399">
    <property type="entry name" value="ZnF_C4"/>
    <property type="match status" value="1"/>
</dbReference>
<feature type="domain" description="Nuclear receptor" evidence="11">
    <location>
        <begin position="118"/>
        <end position="199"/>
    </location>
</feature>
<dbReference type="GO" id="GO:0000122">
    <property type="term" value="P:negative regulation of transcription by RNA polymerase II"/>
    <property type="evidence" value="ECO:0007669"/>
    <property type="project" value="TreeGrafter"/>
</dbReference>
<dbReference type="PROSITE" id="PS51843">
    <property type="entry name" value="NR_LBD"/>
    <property type="match status" value="1"/>
</dbReference>
<dbReference type="GO" id="GO:0000978">
    <property type="term" value="F:RNA polymerase II cis-regulatory region sequence-specific DNA binding"/>
    <property type="evidence" value="ECO:0007669"/>
    <property type="project" value="TreeGrafter"/>
</dbReference>
<keyword evidence="4 10" id="KW-0862">Zinc</keyword>
<comment type="caution">
    <text evidence="13">The sequence shown here is derived from an EMBL/GenBank/DDBJ whole genome shotgun (WGS) entry which is preliminary data.</text>
</comment>